<reference evidence="2 3" key="1">
    <citation type="submission" date="2018-10" db="EMBL/GenBank/DDBJ databases">
        <title>Relationship between Morphology and Antimicrobial Activity in Streptomyces.</title>
        <authorList>
            <person name="Kang H.J."/>
            <person name="Kim S.B."/>
        </authorList>
    </citation>
    <scope>NUCLEOTIDE SEQUENCE [LARGE SCALE GENOMIC DNA]</scope>
    <source>
        <strain evidence="2 3">BH38</strain>
    </source>
</reference>
<feature type="region of interest" description="Disordered" evidence="1">
    <location>
        <begin position="407"/>
        <end position="476"/>
    </location>
</feature>
<accession>A0A387HBF8</accession>
<evidence type="ECO:0000313" key="2">
    <source>
        <dbReference type="EMBL" id="AYG80011.1"/>
    </source>
</evidence>
<gene>
    <name evidence="2" type="ORF">DWB77_02131</name>
</gene>
<evidence type="ECO:0000256" key="1">
    <source>
        <dbReference type="SAM" id="MobiDB-lite"/>
    </source>
</evidence>
<protein>
    <recommendedName>
        <fullName evidence="4">DUF3987 domain-containing protein</fullName>
    </recommendedName>
</protein>
<dbReference type="Proteomes" id="UP000271554">
    <property type="component" value="Chromosome"/>
</dbReference>
<evidence type="ECO:0008006" key="4">
    <source>
        <dbReference type="Google" id="ProtNLM"/>
    </source>
</evidence>
<proteinExistence type="predicted"/>
<dbReference type="KEGG" id="shun:DWB77_02131"/>
<dbReference type="Pfam" id="PF13148">
    <property type="entry name" value="DUF3987"/>
    <property type="match status" value="1"/>
</dbReference>
<dbReference type="InterPro" id="IPR025048">
    <property type="entry name" value="DUF3987"/>
</dbReference>
<organism evidence="2 3">
    <name type="scientific">Streptomyces hundungensis</name>
    <dbReference type="NCBI Taxonomy" id="1077946"/>
    <lineage>
        <taxon>Bacteria</taxon>
        <taxon>Bacillati</taxon>
        <taxon>Actinomycetota</taxon>
        <taxon>Actinomycetes</taxon>
        <taxon>Kitasatosporales</taxon>
        <taxon>Streptomycetaceae</taxon>
        <taxon>Streptomyces</taxon>
    </lineage>
</organism>
<dbReference type="AlphaFoldDB" id="A0A387HBF8"/>
<dbReference type="RefSeq" id="WP_120721012.1">
    <property type="nucleotide sequence ID" value="NZ_CP032698.1"/>
</dbReference>
<name>A0A387HBF8_9ACTN</name>
<dbReference type="EMBL" id="CP032698">
    <property type="protein sequence ID" value="AYG80011.1"/>
    <property type="molecule type" value="Genomic_DNA"/>
</dbReference>
<evidence type="ECO:0000313" key="3">
    <source>
        <dbReference type="Proteomes" id="UP000271554"/>
    </source>
</evidence>
<sequence length="476" mass="52456">MSTFKEMQYGPLGKAVEAAMPHSEADPIGVYAATLSLWSAAVAGKVFQPSGRPTLFWSALVGRSRVGRKGFALGTARAILDPSIGGFLNTRMRKGISSGPSLVTTLFEVEQESLTSEDGRDGRVMIAEGEWASVLKRANRDATYHDQLINAWDGEAVVNTTKGKGGKREEQRIDVPLLGYHVHIQPGRWAPLVKPEFALGGAFNRIPHFLVSQSKSLPSNVKKPLDAVKETPALTKAYRWAREKVREMELSPEAAKMHDAYRLEFDDRCAALPENVSCFIERGDENLLRIACLLTAAERKTMIPVRAWKAAHAMIEYSMACTEKLINEAQSGTGRQMKSVEQIIRESLQRFGGEATRTLILRSLGTRGNADSLTAAIEKMPDVVMETRQGAAKGGPRPVYVRFTDAKREGEDERQEEPEERPKLAVVPAQRERPAPRKRAVGTGPKRPAAKKVPAKKAALVRQKEETPKNPMADLL</sequence>
<dbReference type="OrthoDB" id="6272730at2"/>
<keyword evidence="3" id="KW-1185">Reference proteome</keyword>